<dbReference type="SUPFAM" id="SSF82549">
    <property type="entry name" value="DAK1/DegV-like"/>
    <property type="match status" value="1"/>
</dbReference>
<dbReference type="EMBL" id="VIGC01000003">
    <property type="protein sequence ID" value="TQE97438.1"/>
    <property type="molecule type" value="Genomic_DNA"/>
</dbReference>
<dbReference type="Pfam" id="PF02645">
    <property type="entry name" value="DegV"/>
    <property type="match status" value="1"/>
</dbReference>
<keyword evidence="1" id="KW-0446">Lipid-binding</keyword>
<dbReference type="GO" id="GO:0008289">
    <property type="term" value="F:lipid binding"/>
    <property type="evidence" value="ECO:0007669"/>
    <property type="project" value="UniProtKB-KW"/>
</dbReference>
<reference evidence="2 3" key="1">
    <citation type="submission" date="2019-06" db="EMBL/GenBank/DDBJ databases">
        <title>Genome sequence of Litorilinea aerophila BAA-2444.</title>
        <authorList>
            <person name="Maclea K.S."/>
            <person name="Maurais E.G."/>
            <person name="Iannazzi L.C."/>
        </authorList>
    </citation>
    <scope>NUCLEOTIDE SEQUENCE [LARGE SCALE GENOMIC DNA]</scope>
    <source>
        <strain evidence="2 3">ATCC BAA-2444</strain>
    </source>
</reference>
<name>A0A540VKZ8_9CHLR</name>
<protein>
    <submittedName>
        <fullName evidence="2">DegV family protein</fullName>
    </submittedName>
</protein>
<dbReference type="AlphaFoldDB" id="A0A540VKZ8"/>
<sequence>MGKVRIVTDSNAYLSPDVLEKYQIEVIPHRIKVGGALVEEDSSFTADQLFRRLQEAQARGSNRLPDVHPADVNTILDVYQRLGRESEQIVSLHMSSALSGMWQQARRAAEMLKGRYSIRVIDSLSTSFGLGLLVEQAARAAEAGASIHEIARVVNGAIPHLYVTIFAESLHFLERSARLGPSQSVLGTMLGIKAMLMMEEGRLIPLEKVQTREEVVDKLYEFVAEFAHVERVGVLQHNYEAPQEALLERLQELLPKVTISRLTYPPSLASYLGPNMIGVIVYEGTF</sequence>
<organism evidence="2 3">
    <name type="scientific">Litorilinea aerophila</name>
    <dbReference type="NCBI Taxonomy" id="1204385"/>
    <lineage>
        <taxon>Bacteria</taxon>
        <taxon>Bacillati</taxon>
        <taxon>Chloroflexota</taxon>
        <taxon>Caldilineae</taxon>
        <taxon>Caldilineales</taxon>
        <taxon>Caldilineaceae</taxon>
        <taxon>Litorilinea</taxon>
    </lineage>
</organism>
<dbReference type="PANTHER" id="PTHR33434:SF2">
    <property type="entry name" value="FATTY ACID-BINDING PROTEIN TM_1468"/>
    <property type="match status" value="1"/>
</dbReference>
<dbReference type="RefSeq" id="WP_141608631.1">
    <property type="nucleotide sequence ID" value="NZ_VIGC02000003.1"/>
</dbReference>
<dbReference type="InterPro" id="IPR043168">
    <property type="entry name" value="DegV_C"/>
</dbReference>
<comment type="caution">
    <text evidence="2">The sequence shown here is derived from an EMBL/GenBank/DDBJ whole genome shotgun (WGS) entry which is preliminary data.</text>
</comment>
<dbReference type="InterPro" id="IPR050270">
    <property type="entry name" value="DegV_domain_contain"/>
</dbReference>
<dbReference type="InParanoid" id="A0A540VKZ8"/>
<evidence type="ECO:0000313" key="2">
    <source>
        <dbReference type="EMBL" id="TQE97438.1"/>
    </source>
</evidence>
<keyword evidence="3" id="KW-1185">Reference proteome</keyword>
<dbReference type="FunCoup" id="A0A540VKZ8">
    <property type="interactions" value="50"/>
</dbReference>
<evidence type="ECO:0000256" key="1">
    <source>
        <dbReference type="ARBA" id="ARBA00023121"/>
    </source>
</evidence>
<dbReference type="Proteomes" id="UP000317371">
    <property type="component" value="Unassembled WGS sequence"/>
</dbReference>
<dbReference type="OrthoDB" id="9780660at2"/>
<dbReference type="NCBIfam" id="TIGR00762">
    <property type="entry name" value="DegV"/>
    <property type="match status" value="1"/>
</dbReference>
<evidence type="ECO:0000313" key="3">
    <source>
        <dbReference type="Proteomes" id="UP000317371"/>
    </source>
</evidence>
<dbReference type="PANTHER" id="PTHR33434">
    <property type="entry name" value="DEGV DOMAIN-CONTAINING PROTEIN DR_1986-RELATED"/>
    <property type="match status" value="1"/>
</dbReference>
<dbReference type="PROSITE" id="PS51482">
    <property type="entry name" value="DEGV"/>
    <property type="match status" value="1"/>
</dbReference>
<dbReference type="Gene3D" id="3.40.50.10170">
    <property type="match status" value="1"/>
</dbReference>
<accession>A0A540VKZ8</accession>
<gene>
    <name evidence="2" type="ORF">FKZ61_03215</name>
</gene>
<proteinExistence type="predicted"/>
<dbReference type="InterPro" id="IPR003797">
    <property type="entry name" value="DegV"/>
</dbReference>
<dbReference type="Gene3D" id="3.30.1180.10">
    <property type="match status" value="1"/>
</dbReference>